<dbReference type="Pfam" id="PF08373">
    <property type="entry name" value="RAP"/>
    <property type="match status" value="1"/>
</dbReference>
<dbReference type="GO" id="GO:0035770">
    <property type="term" value="C:ribonucleoprotein granule"/>
    <property type="evidence" value="ECO:0007669"/>
    <property type="project" value="TreeGrafter"/>
</dbReference>
<feature type="non-terminal residue" evidence="4">
    <location>
        <position position="832"/>
    </location>
</feature>
<evidence type="ECO:0000256" key="1">
    <source>
        <dbReference type="ARBA" id="ARBA00004173"/>
    </source>
</evidence>
<evidence type="ECO:0000259" key="3">
    <source>
        <dbReference type="PROSITE" id="PS51286"/>
    </source>
</evidence>
<keyword evidence="2" id="KW-0496">Mitochondrion</keyword>
<protein>
    <submittedName>
        <fullName evidence="4">FAKD1 protein</fullName>
    </submittedName>
</protein>
<dbReference type="GO" id="GO:0005759">
    <property type="term" value="C:mitochondrial matrix"/>
    <property type="evidence" value="ECO:0007669"/>
    <property type="project" value="TreeGrafter"/>
</dbReference>
<name>A0A7L1YX53_9PASS</name>
<dbReference type="GO" id="GO:0003723">
    <property type="term" value="F:RNA binding"/>
    <property type="evidence" value="ECO:0007669"/>
    <property type="project" value="TreeGrafter"/>
</dbReference>
<accession>A0A7L1YX53</accession>
<dbReference type="Proteomes" id="UP000580825">
    <property type="component" value="Unassembled WGS sequence"/>
</dbReference>
<comment type="caution">
    <text evidence="4">The sequence shown here is derived from an EMBL/GenBank/DDBJ whole genome shotgun (WGS) entry which is preliminary data.</text>
</comment>
<dbReference type="Pfam" id="PF06743">
    <property type="entry name" value="FAST_1"/>
    <property type="match status" value="1"/>
</dbReference>
<dbReference type="SMART" id="SM00952">
    <property type="entry name" value="RAP"/>
    <property type="match status" value="1"/>
</dbReference>
<dbReference type="PROSITE" id="PS51286">
    <property type="entry name" value="RAP"/>
    <property type="match status" value="1"/>
</dbReference>
<reference evidence="4 5" key="1">
    <citation type="submission" date="2019-09" db="EMBL/GenBank/DDBJ databases">
        <title>Bird 10,000 Genomes (B10K) Project - Family phase.</title>
        <authorList>
            <person name="Zhang G."/>
        </authorList>
    </citation>
    <scope>NUCLEOTIDE SEQUENCE [LARGE SCALE GENOMIC DNA]</scope>
    <source>
        <strain evidence="4">B10K-DU-002-46</strain>
        <tissue evidence="4">Muscle</tissue>
    </source>
</reference>
<dbReference type="PANTHER" id="PTHR21228:SF29">
    <property type="entry name" value="FAST KINASE DOMAIN-CONTAINING PROTEIN 1, MITOCHONDRIAL"/>
    <property type="match status" value="1"/>
</dbReference>
<organism evidence="4 5">
    <name type="scientific">Scytalopus superciliaris</name>
    <dbReference type="NCBI Taxonomy" id="312124"/>
    <lineage>
        <taxon>Eukaryota</taxon>
        <taxon>Metazoa</taxon>
        <taxon>Chordata</taxon>
        <taxon>Craniata</taxon>
        <taxon>Vertebrata</taxon>
        <taxon>Euteleostomi</taxon>
        <taxon>Archelosauria</taxon>
        <taxon>Archosauria</taxon>
        <taxon>Dinosauria</taxon>
        <taxon>Saurischia</taxon>
        <taxon>Theropoda</taxon>
        <taxon>Coelurosauria</taxon>
        <taxon>Aves</taxon>
        <taxon>Neognathae</taxon>
        <taxon>Neoaves</taxon>
        <taxon>Telluraves</taxon>
        <taxon>Australaves</taxon>
        <taxon>Passeriformes</taxon>
        <taxon>Rhinocryptidae</taxon>
        <taxon>Scytalopus</taxon>
    </lineage>
</organism>
<proteinExistence type="predicted"/>
<sequence length="832" mass="96592">MLCLRQVGLFTLRRYQARTLCSDLLLSQISSCTHEDEVFSLVERNKARLSEKHVGIAFNMLWQLQKKRPFLLRTADYVRNHSQFPTLCILAENKVEHMEDEVIVDTLYSILRLSVEDHNSLAEVLVTEAWKRLERQVLLSLPALSKFALCLYKQHRHFSPVLGQVAHIVDMKLDSIQDIRILSVLMISISDVISQSFRDRLLHKAEQLLEEEDEGHFNYARRMLQFLQNVKLKYHPLLEKCNRIFLKSASRLDIHTISNILGLYEQLGFDNAEFRLVAKQLLPETIDDCYDPETFAKLFFALGPMAGSTVRERLLVTAARMAEEFSSHQILVILKTMQKMKCRNSHLLEKMASVLPKHLDSYHVLQLVKLTQYLMGLRCHNLELFAKLKMLLLGYLKSSVVPADTAAIIRVLAMLPSFQVEEMVINKVAAVLPQCRLHHLNCIATALVKWNHHDQLHWKNSSELCAKLLQKLNDCGFERIQKANNLNLLLEELTHVNGEWFEEVLNEEMMAMCHHLIDQITWTNVLPLSSFLKKTNHRCPALFDRIASVTVENIDKIHPSEIYFILFLFSALNYDNEEFFKSCIQHITSNLSYFEIYHLVLLGHVLAVAGYFPPVLITTIFNVSFLSKLDVQLKVLPDTLKQKVCSQLMKLNRAVCLECPEFHIPWFHEQYCQRALHRSTARINPLRQHVHRMLTEILGGSQYSRISVLTSYYYEIDFECVLDENKKPLSYMAQNIPLDDVGAIHWRHGNKNEDRKDLPSGAQRIALEFLDSRAFSKDCSRHLKGEHAVKKRHLEMLGYRVVQIPHFEWNSMVLSTKGEQLEYLRQQLYGIQ</sequence>
<evidence type="ECO:0000256" key="2">
    <source>
        <dbReference type="ARBA" id="ARBA00023128"/>
    </source>
</evidence>
<dbReference type="InterPro" id="IPR013584">
    <property type="entry name" value="RAP"/>
</dbReference>
<dbReference type="AlphaFoldDB" id="A0A7L1YX53"/>
<dbReference type="GO" id="GO:0000963">
    <property type="term" value="P:mitochondrial RNA processing"/>
    <property type="evidence" value="ECO:0007669"/>
    <property type="project" value="TreeGrafter"/>
</dbReference>
<keyword evidence="5" id="KW-1185">Reference proteome</keyword>
<evidence type="ECO:0000313" key="5">
    <source>
        <dbReference type="Proteomes" id="UP000580825"/>
    </source>
</evidence>
<gene>
    <name evidence="4" type="primary">Fastkd1</name>
    <name evidence="4" type="ORF">SCYSUP_R06709</name>
</gene>
<dbReference type="EMBL" id="VXBX01008006">
    <property type="protein sequence ID" value="NXP27295.1"/>
    <property type="molecule type" value="Genomic_DNA"/>
</dbReference>
<dbReference type="Pfam" id="PF08368">
    <property type="entry name" value="FAST_2"/>
    <property type="match status" value="1"/>
</dbReference>
<dbReference type="GO" id="GO:0044528">
    <property type="term" value="P:regulation of mitochondrial mRNA stability"/>
    <property type="evidence" value="ECO:0007669"/>
    <property type="project" value="InterPro"/>
</dbReference>
<feature type="domain" description="RAP" evidence="3">
    <location>
        <begin position="765"/>
        <end position="826"/>
    </location>
</feature>
<dbReference type="PANTHER" id="PTHR21228">
    <property type="entry name" value="FAST LEU-RICH DOMAIN-CONTAINING"/>
    <property type="match status" value="1"/>
</dbReference>
<dbReference type="InterPro" id="IPR010622">
    <property type="entry name" value="FAST_Leu-rich"/>
</dbReference>
<comment type="subcellular location">
    <subcellularLocation>
        <location evidence="1">Mitochondrion</location>
    </subcellularLocation>
</comment>
<dbReference type="InterPro" id="IPR050870">
    <property type="entry name" value="FAST_kinase"/>
</dbReference>
<evidence type="ECO:0000313" key="4">
    <source>
        <dbReference type="EMBL" id="NXP27295.1"/>
    </source>
</evidence>
<dbReference type="InterPro" id="IPR013579">
    <property type="entry name" value="FAST_2"/>
</dbReference>
<feature type="non-terminal residue" evidence="4">
    <location>
        <position position="1"/>
    </location>
</feature>